<feature type="transmembrane region" description="Helical" evidence="18">
    <location>
        <begin position="424"/>
        <end position="442"/>
    </location>
</feature>
<dbReference type="InterPro" id="IPR028250">
    <property type="entry name" value="DsbDN"/>
</dbReference>
<dbReference type="PANTHER" id="PTHR32234:SF0">
    <property type="entry name" value="THIOL:DISULFIDE INTERCHANGE PROTEIN DSBD"/>
    <property type="match status" value="1"/>
</dbReference>
<evidence type="ECO:0000256" key="11">
    <source>
        <dbReference type="ARBA" id="ARBA00023002"/>
    </source>
</evidence>
<dbReference type="NCBIfam" id="NF001419">
    <property type="entry name" value="PRK00293.1"/>
    <property type="match status" value="1"/>
</dbReference>
<feature type="transmembrane region" description="Helical" evidence="18">
    <location>
        <begin position="359"/>
        <end position="380"/>
    </location>
</feature>
<dbReference type="EMBL" id="WMEX01000004">
    <property type="protein sequence ID" value="MYL26886.1"/>
    <property type="molecule type" value="Genomic_DNA"/>
</dbReference>
<dbReference type="Gene3D" id="3.40.30.10">
    <property type="entry name" value="Glutaredoxin"/>
    <property type="match status" value="1"/>
</dbReference>
<keyword evidence="9 18" id="KW-0249">Electron transport</keyword>
<evidence type="ECO:0000256" key="2">
    <source>
        <dbReference type="ARBA" id="ARBA00007241"/>
    </source>
</evidence>
<dbReference type="GO" id="GO:0009055">
    <property type="term" value="F:electron transfer activity"/>
    <property type="evidence" value="ECO:0007669"/>
    <property type="project" value="UniProtKB-UniRule"/>
</dbReference>
<dbReference type="InterPro" id="IPR036929">
    <property type="entry name" value="DsbDN_sf"/>
</dbReference>
<dbReference type="GO" id="GO:0005886">
    <property type="term" value="C:plasma membrane"/>
    <property type="evidence" value="ECO:0007669"/>
    <property type="project" value="UniProtKB-SubCell"/>
</dbReference>
<dbReference type="SUPFAM" id="SSF52833">
    <property type="entry name" value="Thioredoxin-like"/>
    <property type="match status" value="1"/>
</dbReference>
<keyword evidence="14 18" id="KW-1015">Disulfide bond</keyword>
<keyword evidence="11 18" id="KW-0560">Oxidoreductase</keyword>
<evidence type="ECO:0000256" key="1">
    <source>
        <dbReference type="ARBA" id="ARBA00004429"/>
    </source>
</evidence>
<dbReference type="Proteomes" id="UP000460751">
    <property type="component" value="Unassembled WGS sequence"/>
</dbReference>
<dbReference type="OrthoDB" id="9811036at2"/>
<dbReference type="Pfam" id="PF11412">
    <property type="entry name" value="DsbD_N"/>
    <property type="match status" value="1"/>
</dbReference>
<evidence type="ECO:0000256" key="15">
    <source>
        <dbReference type="ARBA" id="ARBA00023284"/>
    </source>
</evidence>
<dbReference type="GO" id="GO:0045454">
    <property type="term" value="P:cell redox homeostasis"/>
    <property type="evidence" value="ECO:0007669"/>
    <property type="project" value="TreeGrafter"/>
</dbReference>
<dbReference type="SUPFAM" id="SSF74863">
    <property type="entry name" value="Thiol:disulfide interchange protein DsbD, N-terminal domain (DsbD-alpha)"/>
    <property type="match status" value="1"/>
</dbReference>
<dbReference type="InterPro" id="IPR022910">
    <property type="entry name" value="Thiol_diS_interchange_DbsD"/>
</dbReference>
<evidence type="ECO:0000256" key="16">
    <source>
        <dbReference type="ARBA" id="ARBA00047388"/>
    </source>
</evidence>
<feature type="disulfide bond" description="Redox-active" evidence="18">
    <location>
        <begin position="532"/>
        <end position="535"/>
    </location>
</feature>
<feature type="signal peptide" evidence="18">
    <location>
        <begin position="1"/>
        <end position="23"/>
    </location>
</feature>
<dbReference type="PROSITE" id="PS51352">
    <property type="entry name" value="THIOREDOXIN_2"/>
    <property type="match status" value="1"/>
</dbReference>
<comment type="catalytic activity">
    <reaction evidence="16 18">
        <text>[protein]-dithiol + NAD(+) = [protein]-disulfide + NADH + H(+)</text>
        <dbReference type="Rhea" id="RHEA:18749"/>
        <dbReference type="Rhea" id="RHEA-COMP:10593"/>
        <dbReference type="Rhea" id="RHEA-COMP:10594"/>
        <dbReference type="ChEBI" id="CHEBI:15378"/>
        <dbReference type="ChEBI" id="CHEBI:29950"/>
        <dbReference type="ChEBI" id="CHEBI:50058"/>
        <dbReference type="ChEBI" id="CHEBI:57540"/>
        <dbReference type="ChEBI" id="CHEBI:57945"/>
        <dbReference type="EC" id="1.8.1.8"/>
    </reaction>
</comment>
<name>A0A9X4YBX0_9GAMM</name>
<evidence type="ECO:0000256" key="8">
    <source>
        <dbReference type="ARBA" id="ARBA00022748"/>
    </source>
</evidence>
<evidence type="ECO:0000256" key="4">
    <source>
        <dbReference type="ARBA" id="ARBA00022475"/>
    </source>
</evidence>
<comment type="catalytic activity">
    <reaction evidence="17 18">
        <text>[protein]-dithiol + NADP(+) = [protein]-disulfide + NADPH + H(+)</text>
        <dbReference type="Rhea" id="RHEA:18753"/>
        <dbReference type="Rhea" id="RHEA-COMP:10593"/>
        <dbReference type="Rhea" id="RHEA-COMP:10594"/>
        <dbReference type="ChEBI" id="CHEBI:15378"/>
        <dbReference type="ChEBI" id="CHEBI:29950"/>
        <dbReference type="ChEBI" id="CHEBI:50058"/>
        <dbReference type="ChEBI" id="CHEBI:57783"/>
        <dbReference type="ChEBI" id="CHEBI:58349"/>
        <dbReference type="EC" id="1.8.1.8"/>
    </reaction>
</comment>
<feature type="transmembrane region" description="Helical" evidence="18">
    <location>
        <begin position="454"/>
        <end position="475"/>
    </location>
</feature>
<evidence type="ECO:0000256" key="18">
    <source>
        <dbReference type="HAMAP-Rule" id="MF_00399"/>
    </source>
</evidence>
<evidence type="ECO:0000256" key="6">
    <source>
        <dbReference type="ARBA" id="ARBA00022692"/>
    </source>
</evidence>
<keyword evidence="5 18" id="KW-0997">Cell inner membrane</keyword>
<feature type="transmembrane region" description="Helical" evidence="18">
    <location>
        <begin position="242"/>
        <end position="268"/>
    </location>
</feature>
<evidence type="ECO:0000256" key="12">
    <source>
        <dbReference type="ARBA" id="ARBA00023027"/>
    </source>
</evidence>
<feature type="disulfide bond" description="Redox-active" evidence="18">
    <location>
        <begin position="132"/>
        <end position="138"/>
    </location>
</feature>
<evidence type="ECO:0000256" key="9">
    <source>
        <dbReference type="ARBA" id="ARBA00022982"/>
    </source>
</evidence>
<dbReference type="InterPro" id="IPR003834">
    <property type="entry name" value="Cyt_c_assmbl_TM_dom"/>
</dbReference>
<evidence type="ECO:0000256" key="19">
    <source>
        <dbReference type="SAM" id="MobiDB-lite"/>
    </source>
</evidence>
<comment type="subcellular location">
    <subcellularLocation>
        <location evidence="1 18">Cell inner membrane</location>
        <topology evidence="1 18">Multi-pass membrane protein</topology>
    </subcellularLocation>
</comment>
<dbReference type="Pfam" id="PF13899">
    <property type="entry name" value="Thioredoxin_7"/>
    <property type="match status" value="1"/>
</dbReference>
<feature type="domain" description="Thioredoxin" evidence="20">
    <location>
        <begin position="475"/>
        <end position="617"/>
    </location>
</feature>
<dbReference type="GO" id="GO:0047134">
    <property type="term" value="F:protein-disulfide reductase [NAD(P)H] activity"/>
    <property type="evidence" value="ECO:0007669"/>
    <property type="project" value="UniProtKB-UniRule"/>
</dbReference>
<keyword evidence="7 18" id="KW-0732">Signal</keyword>
<reference evidence="21 22" key="1">
    <citation type="submission" date="2019-11" db="EMBL/GenBank/DDBJ databases">
        <title>Genome sequences of 17 halophilic strains isolated from different environments.</title>
        <authorList>
            <person name="Furrow R.E."/>
        </authorList>
    </citation>
    <scope>NUCLEOTIDE SEQUENCE [LARGE SCALE GENOMIC DNA]</scope>
    <source>
        <strain evidence="21 22">22507_15_FS</strain>
    </source>
</reference>
<evidence type="ECO:0000256" key="13">
    <source>
        <dbReference type="ARBA" id="ARBA00023136"/>
    </source>
</evidence>
<keyword evidence="6 18" id="KW-0812">Transmembrane</keyword>
<keyword evidence="12 18" id="KW-0520">NAD</keyword>
<evidence type="ECO:0000256" key="10">
    <source>
        <dbReference type="ARBA" id="ARBA00022989"/>
    </source>
</evidence>
<feature type="transmembrane region" description="Helical" evidence="18">
    <location>
        <begin position="199"/>
        <end position="230"/>
    </location>
</feature>
<comment type="similarity">
    <text evidence="2 18">Belongs to the thioredoxin family. DsbD subfamily.</text>
</comment>
<evidence type="ECO:0000256" key="5">
    <source>
        <dbReference type="ARBA" id="ARBA00022519"/>
    </source>
</evidence>
<dbReference type="Pfam" id="PF02683">
    <property type="entry name" value="DsbD_TM"/>
    <property type="match status" value="1"/>
</dbReference>
<keyword evidence="4 18" id="KW-1003">Cell membrane</keyword>
<dbReference type="EC" id="1.8.1.8" evidence="18"/>
<keyword evidence="8 18" id="KW-0201">Cytochrome c-type biogenesis</keyword>
<dbReference type="InterPro" id="IPR013766">
    <property type="entry name" value="Thioredoxin_domain"/>
</dbReference>
<sequence length="621" mass="66305" precursor="true">MGVPIILTRLLILLFALVGPAAAQSPFSDGSGGNFPPVEEAFPFTAWAEDGELVLNWDVTPEYYLYENRISIETEPADALALPPRFSIDSNIKDDPYFGKTPVFYEPVSASLSPAEGHGSSPIRVTVEWQGCAEAGLCYTPQTETLRYNPADGSVMYPAPEKDTASSASAGSDSSPPSGGDDGRWRGGSLETLLSSDSLLWAMLVFYGLGLGLTFTPCVLPMIPIVSAVVAGQRQLNTLQAFYLSLAYVLGMALTYAAAGVLVGLLGASFNIQAHLQAPWVLALFAGLFTLLALAMFGVFEIRLPERVMNRLTRQSERLSGGNVAGVAGIGALSALIVSPCVTAPLAAALVYLSATQNAAMGGLALFALALGMGTPLILVGTGGRRFMPQPGPWMNRIKAAFGILMLAVAIWLLERVIPGPATLVLWALLLAVTGVQLGAFEPLGEGWPRTRKGIGVVLVLVAAMLLAGAMAGAGDPLRPLEPFRAGSGNGASGLPEEPFERIVDADRIEARLERAAEAGKPVILDFYADWCISCKVMERQVFDTEPVLEAMKGFERLQVDVTENTAADQALLDRFNLFGPPTLLFFNAQGEELKQARILGEMDQDEFLEHLERVRERTGV</sequence>
<dbReference type="AlphaFoldDB" id="A0A9X4YBX0"/>
<keyword evidence="10 18" id="KW-1133">Transmembrane helix</keyword>
<feature type="transmembrane region" description="Helical" evidence="18">
    <location>
        <begin position="400"/>
        <end position="418"/>
    </location>
</feature>
<feature type="compositionally biased region" description="Low complexity" evidence="19">
    <location>
        <begin position="165"/>
        <end position="179"/>
    </location>
</feature>
<dbReference type="PANTHER" id="PTHR32234">
    <property type="entry name" value="THIOL:DISULFIDE INTERCHANGE PROTEIN DSBD"/>
    <property type="match status" value="1"/>
</dbReference>
<accession>A0A9X4YBX0</accession>
<dbReference type="InterPro" id="IPR035671">
    <property type="entry name" value="DsbD_gamma"/>
</dbReference>
<feature type="region of interest" description="Disordered" evidence="19">
    <location>
        <begin position="159"/>
        <end position="186"/>
    </location>
</feature>
<keyword evidence="13 18" id="KW-0472">Membrane</keyword>
<feature type="transmembrane region" description="Helical" evidence="18">
    <location>
        <begin position="323"/>
        <end position="353"/>
    </location>
</feature>
<dbReference type="CDD" id="cd02953">
    <property type="entry name" value="DsbDgamma"/>
    <property type="match status" value="1"/>
</dbReference>
<protein>
    <recommendedName>
        <fullName evidence="18">Thiol:disulfide interchange protein DsbD</fullName>
        <ecNumber evidence="18">1.8.1.8</ecNumber>
    </recommendedName>
    <alternativeName>
        <fullName evidence="18">Protein-disulfide reductase</fullName>
        <shortName evidence="18">Disulfide reductase</shortName>
    </alternativeName>
</protein>
<gene>
    <name evidence="18 21" type="primary">dsbD</name>
    <name evidence="21" type="ORF">GLW01_08765</name>
</gene>
<feature type="transmembrane region" description="Helical" evidence="18">
    <location>
        <begin position="280"/>
        <end position="302"/>
    </location>
</feature>
<proteinExistence type="inferred from homology"/>
<evidence type="ECO:0000256" key="7">
    <source>
        <dbReference type="ARBA" id="ARBA00022729"/>
    </source>
</evidence>
<comment type="caution">
    <text evidence="18">Lacks conserved residue(s) required for the propagation of feature annotation.</text>
</comment>
<evidence type="ECO:0000256" key="17">
    <source>
        <dbReference type="ARBA" id="ARBA00047804"/>
    </source>
</evidence>
<comment type="function">
    <text evidence="18">Required to facilitate the formation of correct disulfide bonds in some periplasmic proteins and for the assembly of the periplasmic c-type cytochromes. Acts by transferring electrons from cytoplasmic thioredoxin to the periplasm. This transfer involves a cascade of disulfide bond formation and reduction steps.</text>
</comment>
<evidence type="ECO:0000256" key="14">
    <source>
        <dbReference type="ARBA" id="ARBA00023157"/>
    </source>
</evidence>
<evidence type="ECO:0000256" key="3">
    <source>
        <dbReference type="ARBA" id="ARBA00022448"/>
    </source>
</evidence>
<comment type="caution">
    <text evidence="21">The sequence shown here is derived from an EMBL/GenBank/DDBJ whole genome shotgun (WGS) entry which is preliminary data.</text>
</comment>
<dbReference type="HAMAP" id="MF_00399">
    <property type="entry name" value="DbsD"/>
    <property type="match status" value="1"/>
</dbReference>
<keyword evidence="22" id="KW-1185">Reference proteome</keyword>
<organism evidence="21 22">
    <name type="scientific">Vreelandella halophila</name>
    <dbReference type="NCBI Taxonomy" id="86177"/>
    <lineage>
        <taxon>Bacteria</taxon>
        <taxon>Pseudomonadati</taxon>
        <taxon>Pseudomonadota</taxon>
        <taxon>Gammaproteobacteria</taxon>
        <taxon>Oceanospirillales</taxon>
        <taxon>Halomonadaceae</taxon>
        <taxon>Vreelandella</taxon>
    </lineage>
</organism>
<evidence type="ECO:0000313" key="21">
    <source>
        <dbReference type="EMBL" id="MYL26886.1"/>
    </source>
</evidence>
<dbReference type="InterPro" id="IPR036249">
    <property type="entry name" value="Thioredoxin-like_sf"/>
</dbReference>
<keyword evidence="15 18" id="KW-0676">Redox-active center</keyword>
<evidence type="ECO:0000259" key="20">
    <source>
        <dbReference type="PROSITE" id="PS51352"/>
    </source>
</evidence>
<evidence type="ECO:0000313" key="22">
    <source>
        <dbReference type="Proteomes" id="UP000460751"/>
    </source>
</evidence>
<dbReference type="GO" id="GO:0017004">
    <property type="term" value="P:cytochrome complex assembly"/>
    <property type="evidence" value="ECO:0007669"/>
    <property type="project" value="UniProtKB-UniRule"/>
</dbReference>
<dbReference type="Gene3D" id="2.60.40.1250">
    <property type="entry name" value="Thiol:disulfide interchange protein DsbD, N-terminal domain"/>
    <property type="match status" value="1"/>
</dbReference>
<feature type="chain" id="PRO_5041031386" description="Thiol:disulfide interchange protein DsbD" evidence="18">
    <location>
        <begin position="24"/>
        <end position="621"/>
    </location>
</feature>
<keyword evidence="3 18" id="KW-0813">Transport</keyword>